<name>A0ABY7FN87_MYAAR</name>
<keyword evidence="3" id="KW-1185">Reference proteome</keyword>
<evidence type="ECO:0000313" key="2">
    <source>
        <dbReference type="EMBL" id="WAR22599.1"/>
    </source>
</evidence>
<evidence type="ECO:0000256" key="1">
    <source>
        <dbReference type="SAM" id="MobiDB-lite"/>
    </source>
</evidence>
<proteinExistence type="predicted"/>
<protein>
    <submittedName>
        <fullName evidence="2">Uncharacterized protein</fullName>
    </submittedName>
</protein>
<gene>
    <name evidence="2" type="ORF">MAR_016573</name>
</gene>
<dbReference type="EMBL" id="CP111023">
    <property type="protein sequence ID" value="WAR22599.1"/>
    <property type="molecule type" value="Genomic_DNA"/>
</dbReference>
<accession>A0ABY7FN87</accession>
<organism evidence="2 3">
    <name type="scientific">Mya arenaria</name>
    <name type="common">Soft-shell clam</name>
    <dbReference type="NCBI Taxonomy" id="6604"/>
    <lineage>
        <taxon>Eukaryota</taxon>
        <taxon>Metazoa</taxon>
        <taxon>Spiralia</taxon>
        <taxon>Lophotrochozoa</taxon>
        <taxon>Mollusca</taxon>
        <taxon>Bivalvia</taxon>
        <taxon>Autobranchia</taxon>
        <taxon>Heteroconchia</taxon>
        <taxon>Euheterodonta</taxon>
        <taxon>Imparidentia</taxon>
        <taxon>Neoheterodontei</taxon>
        <taxon>Myida</taxon>
        <taxon>Myoidea</taxon>
        <taxon>Myidae</taxon>
        <taxon>Mya</taxon>
    </lineage>
</organism>
<feature type="non-terminal residue" evidence="2">
    <location>
        <position position="92"/>
    </location>
</feature>
<reference evidence="2" key="1">
    <citation type="submission" date="2022-11" db="EMBL/GenBank/DDBJ databases">
        <title>Centuries of genome instability and evolution in soft-shell clam transmissible cancer (bioRxiv).</title>
        <authorList>
            <person name="Hart S.F.M."/>
            <person name="Yonemitsu M.A."/>
            <person name="Giersch R.M."/>
            <person name="Beal B.F."/>
            <person name="Arriagada G."/>
            <person name="Davis B.W."/>
            <person name="Ostrander E.A."/>
            <person name="Goff S.P."/>
            <person name="Metzger M.J."/>
        </authorList>
    </citation>
    <scope>NUCLEOTIDE SEQUENCE</scope>
    <source>
        <strain evidence="2">MELC-2E11</strain>
        <tissue evidence="2">Siphon/mantle</tissue>
    </source>
</reference>
<feature type="region of interest" description="Disordered" evidence="1">
    <location>
        <begin position="33"/>
        <end position="54"/>
    </location>
</feature>
<sequence>KLFNLVTNIIIENGNASVFSPMIPAPGGCCPISESSAESRHETSTRRLKSPANPKRWPRKTFYCSSINREKARITIQVQRLEMCLPLPRHRI</sequence>
<evidence type="ECO:0000313" key="3">
    <source>
        <dbReference type="Proteomes" id="UP001164746"/>
    </source>
</evidence>
<dbReference type="Proteomes" id="UP001164746">
    <property type="component" value="Chromosome 12"/>
</dbReference>